<proteinExistence type="predicted"/>
<evidence type="ECO:0000313" key="3">
    <source>
        <dbReference type="EMBL" id="MBR8691119.1"/>
    </source>
</evidence>
<dbReference type="AlphaFoldDB" id="A0ABD4QNW0"/>
<dbReference type="Proteomes" id="UP000676804">
    <property type="component" value="Unassembled WGS sequence"/>
</dbReference>
<reference evidence="2 4" key="1">
    <citation type="submission" date="2015-07" db="EMBL/GenBank/DDBJ databases">
        <title>Bacillus zhangzhouensis sp. nov. and Bacillus nanhaiticus sp. nov.</title>
        <authorList>
            <person name="Liu Y."/>
            <person name="Lai Q."/>
            <person name="Shao Z."/>
        </authorList>
    </citation>
    <scope>NUCLEOTIDE SEQUENCE [LARGE SCALE GENOMIC DNA]</scope>
    <source>
        <strain evidence="2 4">NH7I_1</strain>
    </source>
</reference>
<evidence type="ECO:0000313" key="4">
    <source>
        <dbReference type="Proteomes" id="UP000050272"/>
    </source>
</evidence>
<sequence length="144" mass="16001">MIKKLAALTLAAGLLVPSTVSAAEPLQASKQEPSAPSQLTSVAYTTVFLYGHQVYFEVKALDNYFNSNYYQRIAWTSNDKEPSVLNNNILSVIVAKKTGESYQVNSYEPFNSVKDKIESGQKVYGWALALNGVWYPTMPATLYY</sequence>
<gene>
    <name evidence="2" type="ORF">AKG37_12610</name>
    <name evidence="3" type="ORF">KCQ59_15115</name>
</gene>
<dbReference type="Proteomes" id="UP000050272">
    <property type="component" value="Unassembled WGS sequence"/>
</dbReference>
<protein>
    <submittedName>
        <fullName evidence="3">Enoyl-CoA hydratase</fullName>
    </submittedName>
</protein>
<dbReference type="RefSeq" id="WP_060699518.1">
    <property type="nucleotide sequence ID" value="NZ_JAGQFH010000027.1"/>
</dbReference>
<reference evidence="3 5" key="2">
    <citation type="submission" date="2021-04" db="EMBL/GenBank/DDBJ databases">
        <title>Isolation of newly marine bacteria for enzymatic activity.</title>
        <authorList>
            <person name="Hadi W.A.M."/>
            <person name="Nair A.J.J."/>
            <person name="Edwin B.T."/>
        </authorList>
    </citation>
    <scope>NUCLEOTIDE SEQUENCE [LARGE SCALE GENOMIC DNA]</scope>
    <source>
        <strain evidence="3 5">B28A</strain>
    </source>
</reference>
<dbReference type="EMBL" id="LGYN01000027">
    <property type="protein sequence ID" value="KPN13179.1"/>
    <property type="molecule type" value="Genomic_DNA"/>
</dbReference>
<keyword evidence="1" id="KW-0732">Signal</keyword>
<feature type="chain" id="PRO_5044725692" evidence="1">
    <location>
        <begin position="23"/>
        <end position="144"/>
    </location>
</feature>
<evidence type="ECO:0000256" key="1">
    <source>
        <dbReference type="SAM" id="SignalP"/>
    </source>
</evidence>
<comment type="caution">
    <text evidence="3">The sequence shown here is derived from an EMBL/GenBank/DDBJ whole genome shotgun (WGS) entry which is preliminary data.</text>
</comment>
<dbReference type="EMBL" id="JAGQFH010000027">
    <property type="protein sequence ID" value="MBR8691119.1"/>
    <property type="molecule type" value="Genomic_DNA"/>
</dbReference>
<name>A0ABD4QNW0_9BACI</name>
<keyword evidence="4" id="KW-1185">Reference proteome</keyword>
<feature type="signal peptide" evidence="1">
    <location>
        <begin position="1"/>
        <end position="22"/>
    </location>
</feature>
<evidence type="ECO:0000313" key="2">
    <source>
        <dbReference type="EMBL" id="KPN13179.1"/>
    </source>
</evidence>
<organism evidence="3 5">
    <name type="scientific">Bacillus australimaris</name>
    <dbReference type="NCBI Taxonomy" id="1326968"/>
    <lineage>
        <taxon>Bacteria</taxon>
        <taxon>Bacillati</taxon>
        <taxon>Bacillota</taxon>
        <taxon>Bacilli</taxon>
        <taxon>Bacillales</taxon>
        <taxon>Bacillaceae</taxon>
        <taxon>Bacillus</taxon>
    </lineage>
</organism>
<accession>A0ABD4QNW0</accession>
<evidence type="ECO:0000313" key="5">
    <source>
        <dbReference type="Proteomes" id="UP000676804"/>
    </source>
</evidence>